<keyword evidence="1" id="KW-0472">Membrane</keyword>
<evidence type="ECO:0008006" key="4">
    <source>
        <dbReference type="Google" id="ProtNLM"/>
    </source>
</evidence>
<feature type="transmembrane region" description="Helical" evidence="1">
    <location>
        <begin position="236"/>
        <end position="253"/>
    </location>
</feature>
<feature type="transmembrane region" description="Helical" evidence="1">
    <location>
        <begin position="336"/>
        <end position="356"/>
    </location>
</feature>
<organism evidence="2 3">
    <name type="scientific">Legionella wadsworthii</name>
    <dbReference type="NCBI Taxonomy" id="28088"/>
    <lineage>
        <taxon>Bacteria</taxon>
        <taxon>Pseudomonadati</taxon>
        <taxon>Pseudomonadota</taxon>
        <taxon>Gammaproteobacteria</taxon>
        <taxon>Legionellales</taxon>
        <taxon>Legionellaceae</taxon>
        <taxon>Legionella</taxon>
    </lineage>
</organism>
<dbReference type="AlphaFoldDB" id="A0A378LUL0"/>
<dbReference type="Proteomes" id="UP000255297">
    <property type="component" value="Unassembled WGS sequence"/>
</dbReference>
<evidence type="ECO:0000256" key="1">
    <source>
        <dbReference type="SAM" id="Phobius"/>
    </source>
</evidence>
<evidence type="ECO:0000313" key="2">
    <source>
        <dbReference type="EMBL" id="STY29509.1"/>
    </source>
</evidence>
<reference evidence="2 3" key="1">
    <citation type="submission" date="2018-06" db="EMBL/GenBank/DDBJ databases">
        <authorList>
            <consortium name="Pathogen Informatics"/>
            <person name="Doyle S."/>
        </authorList>
    </citation>
    <scope>NUCLEOTIDE SEQUENCE [LARGE SCALE GENOMIC DNA]</scope>
    <source>
        <strain evidence="2 3">NCTC11532</strain>
    </source>
</reference>
<feature type="transmembrane region" description="Helical" evidence="1">
    <location>
        <begin position="186"/>
        <end position="202"/>
    </location>
</feature>
<keyword evidence="3" id="KW-1185">Reference proteome</keyword>
<dbReference type="STRING" id="1122170.GCA_000701265_00791"/>
<feature type="transmembrane region" description="Helical" evidence="1">
    <location>
        <begin position="82"/>
        <end position="101"/>
    </location>
</feature>
<gene>
    <name evidence="2" type="ORF">NCTC11532_01696</name>
</gene>
<feature type="transmembrane region" description="Helical" evidence="1">
    <location>
        <begin position="113"/>
        <end position="133"/>
    </location>
</feature>
<sequence length="394" mass="46093">MPLIKNKYLYLGFLIAGLVSYFVFYYTFQFQVWSDSKQHLVSDIPGHTQFIIDFSKYGNFPVYSLWYRLVYFISGYSSEYRHLSFVTMYLLSILVCLKYLINYWLLKKESANVQLVSLLSMALIFVMPILSYYTKANHPEQILVDNFHVYLGNISANQWHNSTLIFAMPANILFFYYSIKNLDSNRWFPFFMMGGLAVLSIFCKPNYAMAFLPVLTIGLFLLNLKSRSYLNAFIKPALIIIPALMTLSYQWYFTFVKNELFNHPTATVFAPFLVWSTYSPHLFISLLLSIAFPLIILVFYFKKMDRFLIIAWLTFLVSLGIFSFFAEYPVHLNGNFWWGSIASNYILFLFSVKLLLTQSINWKSITAYSILGLHFVSGCFLLVSFFYRETSLIL</sequence>
<dbReference type="EMBL" id="UGPB01000001">
    <property type="protein sequence ID" value="STY29509.1"/>
    <property type="molecule type" value="Genomic_DNA"/>
</dbReference>
<dbReference type="OrthoDB" id="5653939at2"/>
<feature type="transmembrane region" description="Helical" evidence="1">
    <location>
        <begin position="282"/>
        <end position="301"/>
    </location>
</feature>
<feature type="transmembrane region" description="Helical" evidence="1">
    <location>
        <begin position="208"/>
        <end position="224"/>
    </location>
</feature>
<name>A0A378LUL0_9GAMM</name>
<keyword evidence="1" id="KW-0812">Transmembrane</keyword>
<proteinExistence type="predicted"/>
<accession>A0A378LUL0</accession>
<protein>
    <recommendedName>
        <fullName evidence="4">Glycosyltransferase RgtA/B/C/D-like domain-containing protein</fullName>
    </recommendedName>
</protein>
<feature type="transmembrane region" description="Helical" evidence="1">
    <location>
        <begin position="368"/>
        <end position="387"/>
    </location>
</feature>
<feature type="transmembrane region" description="Helical" evidence="1">
    <location>
        <begin position="308"/>
        <end position="330"/>
    </location>
</feature>
<evidence type="ECO:0000313" key="3">
    <source>
        <dbReference type="Proteomes" id="UP000255297"/>
    </source>
</evidence>
<feature type="transmembrane region" description="Helical" evidence="1">
    <location>
        <begin position="159"/>
        <end position="179"/>
    </location>
</feature>
<keyword evidence="1" id="KW-1133">Transmembrane helix</keyword>
<dbReference type="RefSeq" id="WP_031565420.1">
    <property type="nucleotide sequence ID" value="NZ_CAAAIS010000003.1"/>
</dbReference>
<feature type="transmembrane region" description="Helical" evidence="1">
    <location>
        <begin position="7"/>
        <end position="28"/>
    </location>
</feature>